<proteinExistence type="predicted"/>
<dbReference type="OrthoDB" id="5820127at2759"/>
<dbReference type="AlphaFoldDB" id="A0A2A6CNX9"/>
<dbReference type="Pfam" id="PF10320">
    <property type="entry name" value="7TM_GPCR_Srsx"/>
    <property type="match status" value="1"/>
</dbReference>
<accession>A0A8R1V137</accession>
<dbReference type="InterPro" id="IPR019424">
    <property type="entry name" value="7TM_GPCR_Srsx"/>
</dbReference>
<organism evidence="1 2">
    <name type="scientific">Pristionchus pacificus</name>
    <name type="common">Parasitic nematode worm</name>
    <dbReference type="NCBI Taxonomy" id="54126"/>
    <lineage>
        <taxon>Eukaryota</taxon>
        <taxon>Metazoa</taxon>
        <taxon>Ecdysozoa</taxon>
        <taxon>Nematoda</taxon>
        <taxon>Chromadorea</taxon>
        <taxon>Rhabditida</taxon>
        <taxon>Rhabditina</taxon>
        <taxon>Diplogasteromorpha</taxon>
        <taxon>Diplogasteroidea</taxon>
        <taxon>Neodiplogasteridae</taxon>
        <taxon>Pristionchus</taxon>
    </lineage>
</organism>
<reference evidence="1" key="2">
    <citation type="submission" date="2022-06" db="UniProtKB">
        <authorList>
            <consortium name="EnsemblMetazoa"/>
        </authorList>
    </citation>
    <scope>IDENTIFICATION</scope>
    <source>
        <strain evidence="1">PS312</strain>
    </source>
</reference>
<gene>
    <name evidence="1" type="primary">WBGene00284162</name>
</gene>
<accession>A0A2A6CNX9</accession>
<name>A0A2A6CNX9_PRIPA</name>
<dbReference type="EnsemblMetazoa" id="PPA45793.1">
    <property type="protein sequence ID" value="PPA45793.1"/>
    <property type="gene ID" value="WBGene00284162"/>
</dbReference>
<dbReference type="Proteomes" id="UP000005239">
    <property type="component" value="Unassembled WGS sequence"/>
</dbReference>
<protein>
    <submittedName>
        <fullName evidence="1">G protein-coupled receptor</fullName>
    </submittedName>
</protein>
<evidence type="ECO:0000313" key="2">
    <source>
        <dbReference type="Proteomes" id="UP000005239"/>
    </source>
</evidence>
<evidence type="ECO:0000313" key="1">
    <source>
        <dbReference type="EnsemblMetazoa" id="PPA45793.1"/>
    </source>
</evidence>
<sequence>MRKYSVACGFHSVKNSTHKLQYYDRILRSIRCGTFSALIGSIFEIIGVFGDGMINSLACFCIMFIPEIGVYAGCLCVLFIGVDRIISINVKAVAAFISITSACYDFRSWRMAVGISKL</sequence>
<reference evidence="2" key="1">
    <citation type="journal article" date="2008" name="Nat. Genet.">
        <title>The Pristionchus pacificus genome provides a unique perspective on nematode lifestyle and parasitism.</title>
        <authorList>
            <person name="Dieterich C."/>
            <person name="Clifton S.W."/>
            <person name="Schuster L.N."/>
            <person name="Chinwalla A."/>
            <person name="Delehaunty K."/>
            <person name="Dinkelacker I."/>
            <person name="Fulton L."/>
            <person name="Fulton R."/>
            <person name="Godfrey J."/>
            <person name="Minx P."/>
            <person name="Mitreva M."/>
            <person name="Roeseler W."/>
            <person name="Tian H."/>
            <person name="Witte H."/>
            <person name="Yang S.P."/>
            <person name="Wilson R.K."/>
            <person name="Sommer R.J."/>
        </authorList>
    </citation>
    <scope>NUCLEOTIDE SEQUENCE [LARGE SCALE GENOMIC DNA]</scope>
    <source>
        <strain evidence="2">PS312</strain>
    </source>
</reference>
<keyword evidence="2" id="KW-1185">Reference proteome</keyword>